<evidence type="ECO:0000313" key="2">
    <source>
        <dbReference type="Proteomes" id="UP000596742"/>
    </source>
</evidence>
<proteinExistence type="predicted"/>
<gene>
    <name evidence="1" type="ORF">MGAL_10B041786</name>
</gene>
<accession>A0A8B6EXV8</accession>
<name>A0A8B6EXV8_MYTGA</name>
<dbReference type="Proteomes" id="UP000596742">
    <property type="component" value="Unassembled WGS sequence"/>
</dbReference>
<dbReference type="AlphaFoldDB" id="A0A8B6EXV8"/>
<keyword evidence="2" id="KW-1185">Reference proteome</keyword>
<sequence>MVLCGTCSACLCGDHGGQCGRIFCPTAFGFYKDYRQHADCHYAEFCCLPRNSGC</sequence>
<dbReference type="EMBL" id="UYJE01005904">
    <property type="protein sequence ID" value="VDI41492.1"/>
    <property type="molecule type" value="Genomic_DNA"/>
</dbReference>
<comment type="caution">
    <text evidence="1">The sequence shown here is derived from an EMBL/GenBank/DDBJ whole genome shotgun (WGS) entry which is preliminary data.</text>
</comment>
<evidence type="ECO:0000313" key="1">
    <source>
        <dbReference type="EMBL" id="VDI41492.1"/>
    </source>
</evidence>
<reference evidence="1" key="1">
    <citation type="submission" date="2018-11" db="EMBL/GenBank/DDBJ databases">
        <authorList>
            <person name="Alioto T."/>
            <person name="Alioto T."/>
        </authorList>
    </citation>
    <scope>NUCLEOTIDE SEQUENCE</scope>
</reference>
<protein>
    <submittedName>
        <fullName evidence="1">Uncharacterized protein</fullName>
    </submittedName>
</protein>
<organism evidence="1 2">
    <name type="scientific">Mytilus galloprovincialis</name>
    <name type="common">Mediterranean mussel</name>
    <dbReference type="NCBI Taxonomy" id="29158"/>
    <lineage>
        <taxon>Eukaryota</taxon>
        <taxon>Metazoa</taxon>
        <taxon>Spiralia</taxon>
        <taxon>Lophotrochozoa</taxon>
        <taxon>Mollusca</taxon>
        <taxon>Bivalvia</taxon>
        <taxon>Autobranchia</taxon>
        <taxon>Pteriomorphia</taxon>
        <taxon>Mytilida</taxon>
        <taxon>Mytiloidea</taxon>
        <taxon>Mytilidae</taxon>
        <taxon>Mytilinae</taxon>
        <taxon>Mytilus</taxon>
    </lineage>
</organism>